<gene>
    <name evidence="3" type="ORF">ABZ931_18620</name>
</gene>
<evidence type="ECO:0000259" key="2">
    <source>
        <dbReference type="PROSITE" id="PS50112"/>
    </source>
</evidence>
<accession>A0ABV3B0P3</accession>
<dbReference type="Gene3D" id="1.10.10.10">
    <property type="entry name" value="Winged helix-like DNA-binding domain superfamily/Winged helix DNA-binding domain"/>
    <property type="match status" value="1"/>
</dbReference>
<dbReference type="SMART" id="SM00421">
    <property type="entry name" value="HTH_LUXR"/>
    <property type="match status" value="1"/>
</dbReference>
<dbReference type="InterPro" id="IPR036388">
    <property type="entry name" value="WH-like_DNA-bd_sf"/>
</dbReference>
<name>A0ABV3B0P3_9ACTN</name>
<evidence type="ECO:0000256" key="1">
    <source>
        <dbReference type="SAM" id="MobiDB-lite"/>
    </source>
</evidence>
<dbReference type="CDD" id="cd00130">
    <property type="entry name" value="PAS"/>
    <property type="match status" value="1"/>
</dbReference>
<dbReference type="RefSeq" id="WP_359696747.1">
    <property type="nucleotide sequence ID" value="NZ_JBEYXT010000078.1"/>
</dbReference>
<dbReference type="Proteomes" id="UP001551189">
    <property type="component" value="Unassembled WGS sequence"/>
</dbReference>
<dbReference type="InterPro" id="IPR000792">
    <property type="entry name" value="Tscrpt_reg_LuxR_C"/>
</dbReference>
<dbReference type="Pfam" id="PF00196">
    <property type="entry name" value="GerE"/>
    <property type="match status" value="1"/>
</dbReference>
<dbReference type="EMBL" id="JBEYXT010000078">
    <property type="protein sequence ID" value="MEU6803009.1"/>
    <property type="molecule type" value="Genomic_DNA"/>
</dbReference>
<dbReference type="InterPro" id="IPR000014">
    <property type="entry name" value="PAS"/>
</dbReference>
<dbReference type="InterPro" id="IPR013767">
    <property type="entry name" value="PAS_fold"/>
</dbReference>
<dbReference type="NCBIfam" id="TIGR00229">
    <property type="entry name" value="sensory_box"/>
    <property type="match status" value="1"/>
</dbReference>
<dbReference type="Gene3D" id="3.30.450.20">
    <property type="entry name" value="PAS domain"/>
    <property type="match status" value="1"/>
</dbReference>
<reference evidence="3 4" key="1">
    <citation type="submission" date="2024-06" db="EMBL/GenBank/DDBJ databases">
        <title>The Natural Products Discovery Center: Release of the First 8490 Sequenced Strains for Exploring Actinobacteria Biosynthetic Diversity.</title>
        <authorList>
            <person name="Kalkreuter E."/>
            <person name="Kautsar S.A."/>
            <person name="Yang D."/>
            <person name="Bader C.D."/>
            <person name="Teijaro C.N."/>
            <person name="Fluegel L."/>
            <person name="Davis C.M."/>
            <person name="Simpson J.R."/>
            <person name="Lauterbach L."/>
            <person name="Steele A.D."/>
            <person name="Gui C."/>
            <person name="Meng S."/>
            <person name="Li G."/>
            <person name="Viehrig K."/>
            <person name="Ye F."/>
            <person name="Su P."/>
            <person name="Kiefer A.F."/>
            <person name="Nichols A."/>
            <person name="Cepeda A.J."/>
            <person name="Yan W."/>
            <person name="Fan B."/>
            <person name="Jiang Y."/>
            <person name="Adhikari A."/>
            <person name="Zheng C.-J."/>
            <person name="Schuster L."/>
            <person name="Cowan T.M."/>
            <person name="Smanski M.J."/>
            <person name="Chevrette M.G."/>
            <person name="De Carvalho L.P.S."/>
            <person name="Shen B."/>
        </authorList>
    </citation>
    <scope>NUCLEOTIDE SEQUENCE [LARGE SCALE GENOMIC DNA]</scope>
    <source>
        <strain evidence="3 4">NPDC046851</strain>
    </source>
</reference>
<organism evidence="3 4">
    <name type="scientific">Streptomyces neyagawaensis</name>
    <dbReference type="NCBI Taxonomy" id="42238"/>
    <lineage>
        <taxon>Bacteria</taxon>
        <taxon>Bacillati</taxon>
        <taxon>Actinomycetota</taxon>
        <taxon>Actinomycetes</taxon>
        <taxon>Kitasatosporales</taxon>
        <taxon>Streptomycetaceae</taxon>
        <taxon>Streptomyces</taxon>
    </lineage>
</organism>
<comment type="caution">
    <text evidence="3">The sequence shown here is derived from an EMBL/GenBank/DDBJ whole genome shotgun (WGS) entry which is preliminary data.</text>
</comment>
<dbReference type="InterPro" id="IPR035965">
    <property type="entry name" value="PAS-like_dom_sf"/>
</dbReference>
<keyword evidence="4" id="KW-1185">Reference proteome</keyword>
<dbReference type="Pfam" id="PF00989">
    <property type="entry name" value="PAS"/>
    <property type="match status" value="1"/>
</dbReference>
<dbReference type="SUPFAM" id="SSF55785">
    <property type="entry name" value="PYP-like sensor domain (PAS domain)"/>
    <property type="match status" value="1"/>
</dbReference>
<feature type="region of interest" description="Disordered" evidence="1">
    <location>
        <begin position="253"/>
        <end position="294"/>
    </location>
</feature>
<dbReference type="InterPro" id="IPR016032">
    <property type="entry name" value="Sig_transdc_resp-reg_C-effctor"/>
</dbReference>
<feature type="domain" description="PAS" evidence="2">
    <location>
        <begin position="39"/>
        <end position="94"/>
    </location>
</feature>
<evidence type="ECO:0000313" key="3">
    <source>
        <dbReference type="EMBL" id="MEU6803009.1"/>
    </source>
</evidence>
<dbReference type="PROSITE" id="PS50112">
    <property type="entry name" value="PAS"/>
    <property type="match status" value="1"/>
</dbReference>
<dbReference type="SUPFAM" id="SSF46894">
    <property type="entry name" value="C-terminal effector domain of the bipartite response regulators"/>
    <property type="match status" value="1"/>
</dbReference>
<feature type="region of interest" description="Disordered" evidence="1">
    <location>
        <begin position="1"/>
        <end position="27"/>
    </location>
</feature>
<evidence type="ECO:0000313" key="4">
    <source>
        <dbReference type="Proteomes" id="UP001551189"/>
    </source>
</evidence>
<proteinExistence type="predicted"/>
<sequence length="294" mass="30765">MSTLPKATILKPHSEPVAAKSGDPSVPAPPSALTAALGIVHLDTALRVVEANDAFCEQFGLVHAEVTGEPLARFFHPTAAASLEEHFSQLVDGRCGNFSIRLTLTDGNLTDGNHTDENFTDRDCLVTGVTLNTVLHVCRTDCAAIALIVPDAVHSPTLTPATTLAEVPARILEGVAVGLSTQQLASRLGLSSHGVEYHISAMLKKLQAPTRSALVARAYALNILVPHCWPPRVRPRQTTGVPVGRSACANANSAPAPADCAQVSASRPSDNRIDAPRPAPVLAAGGHHPELESA</sequence>
<protein>
    <submittedName>
        <fullName evidence="3">LuxR C-terminal-related transcriptional regulator</fullName>
    </submittedName>
</protein>